<dbReference type="Gene3D" id="3.40.50.300">
    <property type="entry name" value="P-loop containing nucleotide triphosphate hydrolases"/>
    <property type="match status" value="1"/>
</dbReference>
<dbReference type="PANTHER" id="PTHR22674:SF6">
    <property type="entry name" value="NTPASE KAP FAMILY P-LOOP DOMAIN-CONTAINING PROTEIN 1"/>
    <property type="match status" value="1"/>
</dbReference>
<feature type="domain" description="KAP NTPase" evidence="1">
    <location>
        <begin position="30"/>
        <end position="310"/>
    </location>
</feature>
<dbReference type="SUPFAM" id="SSF52540">
    <property type="entry name" value="P-loop containing nucleoside triphosphate hydrolases"/>
    <property type="match status" value="1"/>
</dbReference>
<evidence type="ECO:0000259" key="1">
    <source>
        <dbReference type="Pfam" id="PF07693"/>
    </source>
</evidence>
<sequence length="614" mass="70630">MVKRYDNSSVIGTNDIPILSAEFDKFGIVPYVEALGEFIVSCETPITIALQGGWGTGKTSFINIINGYLGKKYHKQVQTFTFNTWQYSQFNLENHIGISFLKYLIEEISFKDKKKDDKNLKQMFNKLSRVVSGSTINLGMFGFTVSENFGKEEETPELLDVAQIIGDLKNTMQTIVNEQLKNLGTNGRIVIFIDDLDRLSPEIAVNLLEVIKLFVDVKGCVFVLAVDNKVIEEGVKNVKHTTNEKTKSFMEKMIQVPFKIPVEVYKYESLLEEKVPLFKDNQAEYLSPLLDLIKLSVGSNPRAIKRLINYYTLNMSIVSFDKDMEKDTIHQALMLATISMQLSCQPLYVLLLKNKNDEEKLLELVKQISNIEDKEFKDILLAELEKYNYGTVYDEDITINLRKYERFLQLLHDLLFSLYKVDSIEDSELTTEHLAEFIKILEYSETTNSGETETTLKEVKKFGEEKTITLNEFIKKKYSTKVMSKSISLLDSEQNEYLYSDMNPKYAFCTIITDLLRDTENQQVYLERLSDPEYLIQNNVPESVAKFAEIIEGDVENQPKTTKIIIPNSNKKIKLGYHFNAEAGVDALHRVLKAVTDDQYNYKRIQIKARDILN</sequence>
<dbReference type="Proteomes" id="UP000501122">
    <property type="component" value="Chromosome"/>
</dbReference>
<dbReference type="InterPro" id="IPR052754">
    <property type="entry name" value="NTPase_KAP_P-loop"/>
</dbReference>
<dbReference type="InterPro" id="IPR011646">
    <property type="entry name" value="KAP_P-loop"/>
</dbReference>
<organism evidence="2 3">
    <name type="scientific">Macrococcoides canis</name>
    <dbReference type="NCBI Taxonomy" id="1855823"/>
    <lineage>
        <taxon>Bacteria</taxon>
        <taxon>Bacillati</taxon>
        <taxon>Bacillota</taxon>
        <taxon>Bacilli</taxon>
        <taxon>Bacillales</taxon>
        <taxon>Staphylococcaceae</taxon>
        <taxon>Macrococcoides</taxon>
    </lineage>
</organism>
<evidence type="ECO:0000313" key="2">
    <source>
        <dbReference type="EMBL" id="QIH77579.1"/>
    </source>
</evidence>
<dbReference type="RefSeq" id="WP_164953065.1">
    <property type="nucleotide sequence ID" value="NZ_CP047363.1"/>
</dbReference>
<dbReference type="EMBL" id="CP047363">
    <property type="protein sequence ID" value="QIH77579.1"/>
    <property type="molecule type" value="Genomic_DNA"/>
</dbReference>
<dbReference type="PANTHER" id="PTHR22674">
    <property type="entry name" value="NTPASE, KAP FAMILY P-LOOP DOMAIN-CONTAINING 1"/>
    <property type="match status" value="1"/>
</dbReference>
<accession>A0AAE7BZV1</accession>
<name>A0AAE7BZV1_9STAP</name>
<dbReference type="InterPro" id="IPR027417">
    <property type="entry name" value="P-loop_NTPase"/>
</dbReference>
<dbReference type="Pfam" id="PF07693">
    <property type="entry name" value="KAP_NTPase"/>
    <property type="match status" value="1"/>
</dbReference>
<evidence type="ECO:0000313" key="3">
    <source>
        <dbReference type="Proteomes" id="UP000501122"/>
    </source>
</evidence>
<proteinExistence type="predicted"/>
<reference evidence="2" key="1">
    <citation type="journal article" date="2020" name="Antimicrob. Agents Chemother.">
        <title>The novel macrolide resistance genes mef(D), msr(F) and msr(H) are present on resistance islands in Macrococcus canis, Macrococcus caseolyticus and Staphylococcus aureus.</title>
        <authorList>
            <person name="Schwendener S."/>
            <person name="Dona V."/>
            <person name="Perreten V."/>
        </authorList>
    </citation>
    <scope>NUCLEOTIDE SEQUENCE</scope>
    <source>
        <strain evidence="2">Epi0076A</strain>
    </source>
</reference>
<dbReference type="AlphaFoldDB" id="A0AAE7BZV1"/>
<protein>
    <recommendedName>
        <fullName evidence="1">KAP NTPase domain-containing protein</fullName>
    </recommendedName>
</protein>
<gene>
    <name evidence="2" type="ORF">GTN30_02775</name>
</gene>